<reference evidence="1" key="1">
    <citation type="journal article" date="2021" name="Proc. Natl. Acad. Sci. U.S.A.">
        <title>A Catalog of Tens of Thousands of Viruses from Human Metagenomes Reveals Hidden Associations with Chronic Diseases.</title>
        <authorList>
            <person name="Tisza M.J."/>
            <person name="Buck C.B."/>
        </authorList>
    </citation>
    <scope>NUCLEOTIDE SEQUENCE</scope>
    <source>
        <strain evidence="1">CtcfK29</strain>
    </source>
</reference>
<keyword evidence="1" id="KW-0418">Kinase</keyword>
<accession>A0A8S5MJ77</accession>
<dbReference type="GO" id="GO:0016301">
    <property type="term" value="F:kinase activity"/>
    <property type="evidence" value="ECO:0007669"/>
    <property type="project" value="UniProtKB-KW"/>
</dbReference>
<organism evidence="1">
    <name type="scientific">CrAss-like virus sp. ctcfK29</name>
    <dbReference type="NCBI Taxonomy" id="2826827"/>
    <lineage>
        <taxon>Viruses</taxon>
        <taxon>Duplodnaviria</taxon>
        <taxon>Heunggongvirae</taxon>
        <taxon>Uroviricota</taxon>
        <taxon>Caudoviricetes</taxon>
        <taxon>Crassvirales</taxon>
    </lineage>
</organism>
<protein>
    <submittedName>
        <fullName evidence="1">CotH kinase protein</fullName>
    </submittedName>
</protein>
<keyword evidence="1" id="KW-0808">Transferase</keyword>
<dbReference type="Pfam" id="PF08757">
    <property type="entry name" value="CotH"/>
    <property type="match status" value="1"/>
</dbReference>
<dbReference type="EMBL" id="BK014916">
    <property type="protein sequence ID" value="DAD82290.1"/>
    <property type="molecule type" value="Genomic_DNA"/>
</dbReference>
<dbReference type="InterPro" id="IPR014867">
    <property type="entry name" value="Spore_coat_CotH_CotH2/3/7"/>
</dbReference>
<name>A0A8S5MJ77_9CAUD</name>
<evidence type="ECO:0000313" key="1">
    <source>
        <dbReference type="EMBL" id="DAD82290.1"/>
    </source>
</evidence>
<proteinExistence type="predicted"/>
<sequence length="1133" mass="128762">MSINLTDELLAKTKKGKIASAKQVFLEGDKENLQQIGEKTHQLEDAIKDIAVSGGASTANAVSYNNETSGMTAITAQGAIDELAAKNKEQDSTIGTKAEKSEVATELDKKFDKENIAQEFGDSEDKVVSQSALPFRYIQSEEFIFAKVDANDKLLFGIQWDGTPVFSKTSAVEDRLQTQVTLLAEKVATIMGDEDTTNVIDTMNELKKFFAEIENTQTLTSILANLDKTTIKDEEGKVHDTPFRVIENEEFIMAIVDADDRILYGIYRDTGKPYYPQNDMYHISQSEEFLWVILDAANHPLLGIQQDGTCWAAKAQWLDDIKAIKNVLSSIDETLKTFQKKEDGKGLINLEIADSFFYISNDEYIIAVVDAEDRILAGIKYDGEPYFPNHEMYSVITNEEWLYAIIDAENKVLGGFRADDGHMIVGGIDISTFIVNATIDVVDIKKRTAHLSTIENDEYLAVEIDAEGKVIGYIASDGSHYLYKVKSETIPTEFEHIEDPEGRTEITTDSDDKVMSYRDSQGKKHEHDMEVTNLDVSNINLQGNSVNNIQDALKANGFNVKAPIDWSDNSFIQIPEPRFAIINVTNIDSMPTTKQDNKEAFLEFWDMQGNYFKKHAILNAQGNSTMGWSKKNVSMDICDDEWIGDETPKIRIGDWVPQDSFHLKAYHTDFFKGVGAVAYKLYNQIVKTRGNMYDRPWKKALIDMSAIGTTTKSFENPYVGEYELLTDTGARCFPDGFPVAVYLNGAFYGVFSFQLKKHRDNYHMNKSNAKHVHLDGDIYEATLFNGRNKINWEMFEIRNPKGLYAIGGNKYDADVKQEEIAGEAEVNTWIEAGKLPDGKAIDSKIKKSLQMTAEVKKYIQDFADAMPTIKKARAIYEASSKSEEDLSTLKSIYEKYFDKENMIDYMILSDLIYNYDGFSKNWQWFTYDGVKWWVGLYDTDMSFGGDIYYIRKVPTTHVNTSIGRPNGYVVEYYSSEMENRYSELAKLGIISYEHIFSMLKDWTMRIGTTFYKEEYKKWYFCPCISNSTVRSRYWELVKDSSGNLQTDTSETFDATHSYNIGDEVSFGLNEIAGFYKFRCLKATSAISTNVPHSISDYSPISKFGHVDSIYRAEKWIKENVKNMDSVYHYNRNV</sequence>